<dbReference type="EMBL" id="PDZR01000028">
    <property type="protein sequence ID" value="PNG24589.1"/>
    <property type="molecule type" value="Genomic_DNA"/>
</dbReference>
<proteinExistence type="predicted"/>
<evidence type="ECO:0000313" key="2">
    <source>
        <dbReference type="Proteomes" id="UP000236286"/>
    </source>
</evidence>
<accession>A0A2J7TCV6</accession>
<protein>
    <submittedName>
        <fullName evidence="1">Uncharacterized protein</fullName>
    </submittedName>
</protein>
<comment type="caution">
    <text evidence="1">The sequence shown here is derived from an EMBL/GenBank/DDBJ whole genome shotgun (WGS) entry which is preliminary data.</text>
</comment>
<evidence type="ECO:0000313" key="1">
    <source>
        <dbReference type="EMBL" id="PNG24589.1"/>
    </source>
</evidence>
<organism evidence="1 2">
    <name type="scientific">Methylocella silvestris</name>
    <dbReference type="NCBI Taxonomy" id="199596"/>
    <lineage>
        <taxon>Bacteria</taxon>
        <taxon>Pseudomonadati</taxon>
        <taxon>Pseudomonadota</taxon>
        <taxon>Alphaproteobacteria</taxon>
        <taxon>Hyphomicrobiales</taxon>
        <taxon>Beijerinckiaceae</taxon>
        <taxon>Methylocella</taxon>
    </lineage>
</organism>
<name>A0A2J7TCV6_METSI</name>
<gene>
    <name evidence="1" type="ORF">CR492_17775</name>
</gene>
<reference evidence="1 2" key="1">
    <citation type="submission" date="2017-10" db="EMBL/GenBank/DDBJ databases">
        <title>Genome announcement of Methylocella silvestris TVC from permafrost.</title>
        <authorList>
            <person name="Wang J."/>
            <person name="Geng K."/>
            <person name="Ul-Haque F."/>
            <person name="Crombie A.T."/>
            <person name="Street L.E."/>
            <person name="Wookey P.A."/>
            <person name="Murrell J.C."/>
            <person name="Pratscher J."/>
        </authorList>
    </citation>
    <scope>NUCLEOTIDE SEQUENCE [LARGE SCALE GENOMIC DNA]</scope>
    <source>
        <strain evidence="1 2">TVC</strain>
    </source>
</reference>
<dbReference type="Proteomes" id="UP000236286">
    <property type="component" value="Unassembled WGS sequence"/>
</dbReference>
<dbReference type="AlphaFoldDB" id="A0A2J7TCV6"/>
<sequence>MRKGLNMIVEAALVVHIAEFLCDSRQTAVLFEDRLVEQPVAELAANDIAREAGKQVCGFYSGDAAVASETRVIIHGVVYLITEFVFDTDHRTAISAQRVFDAQAKSDGEDL</sequence>